<dbReference type="OrthoDB" id="410721at2759"/>
<name>A0A8X6M752_TRICU</name>
<protein>
    <submittedName>
        <fullName evidence="1">Uncharacterized protein</fullName>
    </submittedName>
</protein>
<dbReference type="EMBL" id="BMAO01009852">
    <property type="protein sequence ID" value="GFR33819.1"/>
    <property type="molecule type" value="Genomic_DNA"/>
</dbReference>
<dbReference type="GO" id="GO:0005634">
    <property type="term" value="C:nucleus"/>
    <property type="evidence" value="ECO:0007669"/>
    <property type="project" value="TreeGrafter"/>
</dbReference>
<dbReference type="Gene3D" id="2.30.29.30">
    <property type="entry name" value="Pleckstrin-homology domain (PH domain)/Phosphotyrosine-binding domain (PTB)"/>
    <property type="match status" value="1"/>
</dbReference>
<dbReference type="PANTHER" id="PTHR46848">
    <property type="entry name" value="REGULATOR OF G-PROTEIN SIGNALING 3"/>
    <property type="match status" value="1"/>
</dbReference>
<reference evidence="1" key="1">
    <citation type="submission" date="2020-07" db="EMBL/GenBank/DDBJ databases">
        <title>Multicomponent nature underlies the extraordinary mechanical properties of spider dragline silk.</title>
        <authorList>
            <person name="Kono N."/>
            <person name="Nakamura H."/>
            <person name="Mori M."/>
            <person name="Yoshida Y."/>
            <person name="Ohtoshi R."/>
            <person name="Malay A.D."/>
            <person name="Moran D.A.P."/>
            <person name="Tomita M."/>
            <person name="Numata K."/>
            <person name="Arakawa K."/>
        </authorList>
    </citation>
    <scope>NUCLEOTIDE SEQUENCE</scope>
</reference>
<dbReference type="InterPro" id="IPR011993">
    <property type="entry name" value="PH-like_dom_sf"/>
</dbReference>
<gene>
    <name evidence="1" type="primary">AVEN_17784_1</name>
    <name evidence="1" type="ORF">TNCT_657911</name>
</gene>
<organism evidence="1 2">
    <name type="scientific">Trichonephila clavata</name>
    <name type="common">Joro spider</name>
    <name type="synonym">Nephila clavata</name>
    <dbReference type="NCBI Taxonomy" id="2740835"/>
    <lineage>
        <taxon>Eukaryota</taxon>
        <taxon>Metazoa</taxon>
        <taxon>Ecdysozoa</taxon>
        <taxon>Arthropoda</taxon>
        <taxon>Chelicerata</taxon>
        <taxon>Arachnida</taxon>
        <taxon>Araneae</taxon>
        <taxon>Araneomorphae</taxon>
        <taxon>Entelegynae</taxon>
        <taxon>Araneoidea</taxon>
        <taxon>Nephilidae</taxon>
        <taxon>Trichonephila</taxon>
    </lineage>
</organism>
<dbReference type="AlphaFoldDB" id="A0A8X6M752"/>
<dbReference type="GO" id="GO:0005886">
    <property type="term" value="C:plasma membrane"/>
    <property type="evidence" value="ECO:0007669"/>
    <property type="project" value="TreeGrafter"/>
</dbReference>
<accession>A0A8X6M752</accession>
<sequence length="134" mass="15686">MKEVMNKLSGFEDLKNIETTFDEEEPYINLEALQEKTIFTRGPKHFSLIHPDRYWLFSGQLAKVEGKHYVQYWALLLSDSLILARRTEQGVLLILDEPIMLRSIYQVTFDVSKCDTEFRILFAIPGRNESCHCL</sequence>
<keyword evidence="2" id="KW-1185">Reference proteome</keyword>
<dbReference type="SUPFAM" id="SSF50729">
    <property type="entry name" value="PH domain-like"/>
    <property type="match status" value="1"/>
</dbReference>
<comment type="caution">
    <text evidence="1">The sequence shown here is derived from an EMBL/GenBank/DDBJ whole genome shotgun (WGS) entry which is preliminary data.</text>
</comment>
<proteinExistence type="predicted"/>
<dbReference type="Proteomes" id="UP000887116">
    <property type="component" value="Unassembled WGS sequence"/>
</dbReference>
<evidence type="ECO:0000313" key="2">
    <source>
        <dbReference type="Proteomes" id="UP000887116"/>
    </source>
</evidence>
<evidence type="ECO:0000313" key="1">
    <source>
        <dbReference type="EMBL" id="GFR33819.1"/>
    </source>
</evidence>
<dbReference type="PANTHER" id="PTHR46848:SF1">
    <property type="entry name" value="REGULATOR OF G-PROTEIN SIGNALING 3"/>
    <property type="match status" value="1"/>
</dbReference>